<protein>
    <recommendedName>
        <fullName evidence="4">DUF3568 family protein</fullName>
    </recommendedName>
</protein>
<organism evidence="2 3">
    <name type="scientific">Desulfohalobium retbaense (strain ATCC 49708 / DSM 5692 / JCM 16813 / HR100)</name>
    <dbReference type="NCBI Taxonomy" id="485915"/>
    <lineage>
        <taxon>Bacteria</taxon>
        <taxon>Pseudomonadati</taxon>
        <taxon>Thermodesulfobacteriota</taxon>
        <taxon>Desulfovibrionia</taxon>
        <taxon>Desulfovibrionales</taxon>
        <taxon>Desulfohalobiaceae</taxon>
        <taxon>Desulfohalobium</taxon>
    </lineage>
</organism>
<name>C8X159_DESRD</name>
<dbReference type="RefSeq" id="WP_015751314.1">
    <property type="nucleotide sequence ID" value="NC_013223.1"/>
</dbReference>
<sequence>MVKASMCFRYVFSVLALVFLTSGCAAVAIGTAGGAGTYVYLKGQLVREYNAGMDQSFEAVLATCRALDLQVQNRARNLSEAKVSAIDGDRTVWFTLESQSTRRTELRVRVGLLGDKVASQRIHEEFVSQLR</sequence>
<proteinExistence type="predicted"/>
<dbReference type="HOGENOM" id="CLU_153754_0_0_7"/>
<dbReference type="OrthoDB" id="5459114at2"/>
<dbReference type="Pfam" id="PF12092">
    <property type="entry name" value="DUF3568"/>
    <property type="match status" value="1"/>
</dbReference>
<feature type="chain" id="PRO_5002992718" description="DUF3568 family protein" evidence="1">
    <location>
        <begin position="28"/>
        <end position="131"/>
    </location>
</feature>
<dbReference type="eggNOG" id="ENOG503379K">
    <property type="taxonomic scope" value="Bacteria"/>
</dbReference>
<gene>
    <name evidence="2" type="ordered locus">Dret_0865</name>
</gene>
<dbReference type="PROSITE" id="PS51257">
    <property type="entry name" value="PROKAR_LIPOPROTEIN"/>
    <property type="match status" value="1"/>
</dbReference>
<dbReference type="Proteomes" id="UP000001052">
    <property type="component" value="Chromosome"/>
</dbReference>
<keyword evidence="3" id="KW-1185">Reference proteome</keyword>
<dbReference type="EMBL" id="CP001734">
    <property type="protein sequence ID" value="ACV68156.1"/>
    <property type="molecule type" value="Genomic_DNA"/>
</dbReference>
<dbReference type="KEGG" id="drt:Dret_0865"/>
<evidence type="ECO:0008006" key="4">
    <source>
        <dbReference type="Google" id="ProtNLM"/>
    </source>
</evidence>
<dbReference type="InterPro" id="IPR021952">
    <property type="entry name" value="Flpp3-like"/>
</dbReference>
<reference evidence="2 3" key="2">
    <citation type="journal article" date="2010" name="Stand. Genomic Sci.">
        <title>Complete genome sequence of Desulfohalobium retbaense type strain (HR(100)).</title>
        <authorList>
            <person name="Spring S."/>
            <person name="Nolan M."/>
            <person name="Lapidus A."/>
            <person name="Glavina Del Rio T."/>
            <person name="Copeland A."/>
            <person name="Tice H."/>
            <person name="Cheng J.F."/>
            <person name="Lucas S."/>
            <person name="Land M."/>
            <person name="Chen F."/>
            <person name="Bruce D."/>
            <person name="Goodwin L."/>
            <person name="Pitluck S."/>
            <person name="Ivanova N."/>
            <person name="Mavromatis K."/>
            <person name="Mikhailova N."/>
            <person name="Pati A."/>
            <person name="Chen A."/>
            <person name="Palaniappan K."/>
            <person name="Hauser L."/>
            <person name="Chang Y.J."/>
            <person name="Jeffries C.D."/>
            <person name="Munk C."/>
            <person name="Kiss H."/>
            <person name="Chain P."/>
            <person name="Han C."/>
            <person name="Brettin T."/>
            <person name="Detter J.C."/>
            <person name="Schuler E."/>
            <person name="Goker M."/>
            <person name="Rohde M."/>
            <person name="Bristow J."/>
            <person name="Eisen J.A."/>
            <person name="Markowitz V."/>
            <person name="Hugenholtz P."/>
            <person name="Kyrpides N.C."/>
            <person name="Klenk H.P."/>
        </authorList>
    </citation>
    <scope>NUCLEOTIDE SEQUENCE [LARGE SCALE GENOMIC DNA]</scope>
    <source>
        <strain evidence="2 3">DSM 5692</strain>
    </source>
</reference>
<accession>C8X159</accession>
<evidence type="ECO:0000313" key="3">
    <source>
        <dbReference type="Proteomes" id="UP000001052"/>
    </source>
</evidence>
<keyword evidence="1" id="KW-0732">Signal</keyword>
<feature type="signal peptide" evidence="1">
    <location>
        <begin position="1"/>
        <end position="27"/>
    </location>
</feature>
<evidence type="ECO:0000313" key="2">
    <source>
        <dbReference type="EMBL" id="ACV68156.1"/>
    </source>
</evidence>
<dbReference type="AlphaFoldDB" id="C8X159"/>
<reference evidence="3" key="1">
    <citation type="submission" date="2009-09" db="EMBL/GenBank/DDBJ databases">
        <title>The complete chromosome of Desulfohalobium retbaense DSM 5692.</title>
        <authorList>
            <consortium name="US DOE Joint Genome Institute (JGI-PGF)"/>
            <person name="Lucas S."/>
            <person name="Copeland A."/>
            <person name="Lapidus A."/>
            <person name="Glavina del Rio T."/>
            <person name="Dalin E."/>
            <person name="Tice H."/>
            <person name="Bruce D."/>
            <person name="Goodwin L."/>
            <person name="Pitluck S."/>
            <person name="Kyrpides N."/>
            <person name="Mavromatis K."/>
            <person name="Ivanova N."/>
            <person name="Mikhailova N."/>
            <person name="Munk A.C."/>
            <person name="Brettin T."/>
            <person name="Detter J.C."/>
            <person name="Han C."/>
            <person name="Tapia R."/>
            <person name="Larimer F."/>
            <person name="Land M."/>
            <person name="Hauser L."/>
            <person name="Markowitz V."/>
            <person name="Cheng J.-F."/>
            <person name="Hugenholtz P."/>
            <person name="Woyke T."/>
            <person name="Wu D."/>
            <person name="Spring S."/>
            <person name="Klenk H.-P."/>
            <person name="Eisen J.A."/>
        </authorList>
    </citation>
    <scope>NUCLEOTIDE SEQUENCE [LARGE SCALE GENOMIC DNA]</scope>
    <source>
        <strain evidence="3">DSM 5692</strain>
    </source>
</reference>
<evidence type="ECO:0000256" key="1">
    <source>
        <dbReference type="SAM" id="SignalP"/>
    </source>
</evidence>